<protein>
    <recommendedName>
        <fullName evidence="3">PilZ domain protein</fullName>
    </recommendedName>
</protein>
<proteinExistence type="predicted"/>
<gene>
    <name evidence="1" type="ORF">I41_55860</name>
</gene>
<accession>A0A517U6S6</accession>
<geneLocation type="plasmid" evidence="2">
    <name>pi41_1</name>
</geneLocation>
<keyword evidence="1" id="KW-0614">Plasmid</keyword>
<keyword evidence="2" id="KW-1185">Reference proteome</keyword>
<organism evidence="1 2">
    <name type="scientific">Lacipirellula limnantheis</name>
    <dbReference type="NCBI Taxonomy" id="2528024"/>
    <lineage>
        <taxon>Bacteria</taxon>
        <taxon>Pseudomonadati</taxon>
        <taxon>Planctomycetota</taxon>
        <taxon>Planctomycetia</taxon>
        <taxon>Pirellulales</taxon>
        <taxon>Lacipirellulaceae</taxon>
        <taxon>Lacipirellula</taxon>
    </lineage>
</organism>
<evidence type="ECO:0000313" key="1">
    <source>
        <dbReference type="EMBL" id="QDT76336.1"/>
    </source>
</evidence>
<reference evidence="1 2" key="1">
    <citation type="submission" date="2019-02" db="EMBL/GenBank/DDBJ databases">
        <title>Deep-cultivation of Planctomycetes and their phenomic and genomic characterization uncovers novel biology.</title>
        <authorList>
            <person name="Wiegand S."/>
            <person name="Jogler M."/>
            <person name="Boedeker C."/>
            <person name="Pinto D."/>
            <person name="Vollmers J."/>
            <person name="Rivas-Marin E."/>
            <person name="Kohn T."/>
            <person name="Peeters S.H."/>
            <person name="Heuer A."/>
            <person name="Rast P."/>
            <person name="Oberbeckmann S."/>
            <person name="Bunk B."/>
            <person name="Jeske O."/>
            <person name="Meyerdierks A."/>
            <person name="Storesund J.E."/>
            <person name="Kallscheuer N."/>
            <person name="Luecker S."/>
            <person name="Lage O.M."/>
            <person name="Pohl T."/>
            <person name="Merkel B.J."/>
            <person name="Hornburger P."/>
            <person name="Mueller R.-W."/>
            <person name="Bruemmer F."/>
            <person name="Labrenz M."/>
            <person name="Spormann A.M."/>
            <person name="Op den Camp H."/>
            <person name="Overmann J."/>
            <person name="Amann R."/>
            <person name="Jetten M.S.M."/>
            <person name="Mascher T."/>
            <person name="Medema M.H."/>
            <person name="Devos D.P."/>
            <person name="Kaster A.-K."/>
            <person name="Ovreas L."/>
            <person name="Rohde M."/>
            <person name="Galperin M.Y."/>
            <person name="Jogler C."/>
        </authorList>
    </citation>
    <scope>NUCLEOTIDE SEQUENCE [LARGE SCALE GENOMIC DNA]</scope>
    <source>
        <strain evidence="1 2">I41</strain>
        <plasmid evidence="2">pi41_1</plasmid>
    </source>
</reference>
<dbReference type="Proteomes" id="UP000317909">
    <property type="component" value="Plasmid pI41_1"/>
</dbReference>
<evidence type="ECO:0008006" key="3">
    <source>
        <dbReference type="Google" id="ProtNLM"/>
    </source>
</evidence>
<dbReference type="KEGG" id="llh:I41_55860"/>
<name>A0A517U6S6_9BACT</name>
<sequence length="196" mass="21180">MTPTTGDTSAIEQCGSCQARLALRLPSLRAPASPWLCRGCSAAFIAAPQLRDGRPFIAGIRPGCYYDIIQSDRRHVGESIATGDELAQLNECFNTLVREGPDSRQHPRYSLAKRVRALPLTDDLRVVGQPFNALTVNVSTGGIAILQACAPSHSYLAIDFSDTAAMLPPVLLKQLRVRSIGPAYEVAGEFVSRIET</sequence>
<dbReference type="AlphaFoldDB" id="A0A517U6S6"/>
<dbReference type="EMBL" id="CP036340">
    <property type="protein sequence ID" value="QDT76336.1"/>
    <property type="molecule type" value="Genomic_DNA"/>
</dbReference>
<evidence type="ECO:0000313" key="2">
    <source>
        <dbReference type="Proteomes" id="UP000317909"/>
    </source>
</evidence>